<evidence type="ECO:0000313" key="1">
    <source>
        <dbReference type="EMBL" id="KAF0569550.1"/>
    </source>
</evidence>
<sequence>MKTTKGLNVLGLQKSFDTAIYAYQGWSGRVRVVEGDPSCDDYAKWDEQGKANDHEYGDINLKDGK</sequence>
<comment type="caution">
    <text evidence="1">The sequence shown here is derived from an EMBL/GenBank/DDBJ whole genome shotgun (WGS) entry which is preliminary data.</text>
</comment>
<reference evidence="1 2" key="1">
    <citation type="submission" date="2019-09" db="EMBL/GenBank/DDBJ databases">
        <title>Draft genome sequence of Psychrobacter nivimaris LAMA 639, in search for biotechnological relevant genes.</title>
        <authorList>
            <person name="Lima A.O.S."/>
            <person name="Staloch B.E.K."/>
            <person name="Freitas R.C."/>
            <person name="Niero H."/>
            <person name="Silva M.A.C."/>
        </authorList>
    </citation>
    <scope>NUCLEOTIDE SEQUENCE [LARGE SCALE GENOMIC DNA]</scope>
    <source>
        <strain evidence="1 2">LAMA 639</strain>
    </source>
</reference>
<accession>A0A6N7C4D9</accession>
<dbReference type="EMBL" id="VZIZ01000007">
    <property type="protein sequence ID" value="KAF0569550.1"/>
    <property type="molecule type" value="Genomic_DNA"/>
</dbReference>
<name>A0A6N7C4D9_9GAMM</name>
<dbReference type="RefSeq" id="WP_160021224.1">
    <property type="nucleotide sequence ID" value="NZ_VZIZ01000007.1"/>
</dbReference>
<evidence type="ECO:0000313" key="2">
    <source>
        <dbReference type="Proteomes" id="UP000471465"/>
    </source>
</evidence>
<protein>
    <submittedName>
        <fullName evidence="1">Uncharacterized protein</fullName>
    </submittedName>
</protein>
<gene>
    <name evidence="1" type="ORF">FQV37_2576</name>
</gene>
<dbReference type="AlphaFoldDB" id="A0A6N7C4D9"/>
<proteinExistence type="predicted"/>
<dbReference type="Proteomes" id="UP000471465">
    <property type="component" value="Unassembled WGS sequence"/>
</dbReference>
<organism evidence="1 2">
    <name type="scientific">Psychrobacter nivimaris</name>
    <dbReference type="NCBI Taxonomy" id="281738"/>
    <lineage>
        <taxon>Bacteria</taxon>
        <taxon>Pseudomonadati</taxon>
        <taxon>Pseudomonadota</taxon>
        <taxon>Gammaproteobacteria</taxon>
        <taxon>Moraxellales</taxon>
        <taxon>Moraxellaceae</taxon>
        <taxon>Psychrobacter</taxon>
    </lineage>
</organism>
<keyword evidence="2" id="KW-1185">Reference proteome</keyword>